<dbReference type="Gene3D" id="3.40.50.720">
    <property type="entry name" value="NAD(P)-binding Rossmann-like Domain"/>
    <property type="match status" value="1"/>
</dbReference>
<dbReference type="InterPro" id="IPR050177">
    <property type="entry name" value="Lipid_A_modif_metabolic_enz"/>
</dbReference>
<evidence type="ECO:0000313" key="2">
    <source>
        <dbReference type="EMBL" id="SFK50401.1"/>
    </source>
</evidence>
<name>A0A1I4A385_9RHOB</name>
<dbReference type="PANTHER" id="PTHR43245">
    <property type="entry name" value="BIFUNCTIONAL POLYMYXIN RESISTANCE PROTEIN ARNA"/>
    <property type="match status" value="1"/>
</dbReference>
<reference evidence="3" key="1">
    <citation type="submission" date="2016-10" db="EMBL/GenBank/DDBJ databases">
        <authorList>
            <person name="Varghese N."/>
            <person name="Submissions S."/>
        </authorList>
    </citation>
    <scope>NUCLEOTIDE SEQUENCE [LARGE SCALE GENOMIC DNA]</scope>
    <source>
        <strain evidence="3">DSM 28453</strain>
    </source>
</reference>
<proteinExistence type="predicted"/>
<evidence type="ECO:0000259" key="1">
    <source>
        <dbReference type="Pfam" id="PF01370"/>
    </source>
</evidence>
<dbReference type="Pfam" id="PF01370">
    <property type="entry name" value="Epimerase"/>
    <property type="match status" value="1"/>
</dbReference>
<sequence length="311" mass="33256">MSRVLITGAAGMVGRALLEELAATDHEVIASDLSEPPLPANARFAGMDVTSSDPERIIAATKPDVIIHLASIVTPPKGSGREFAYAVDVDGTQKVIDAAIAAGTRRLVVTSSGAAYGYHADNPVPLRETDAVRGNEEFPYAHHKRLVEEMLATTRASHPELEQVVLRVGTVLGQGTDNQITALFHKPRLLAIYGSDSPFVFIWTQDLARILAHAVAEAPAGIFNVAGNGAMSIDDLARALGKPVLRLPAVLLKAALAIAKPLGASRYGPEQVGFLQYRPVLDNAALKTTFGYTPQKTSREVFDYWKESVGL</sequence>
<dbReference type="EMBL" id="FOSZ01000001">
    <property type="protein sequence ID" value="SFK50401.1"/>
    <property type="molecule type" value="Genomic_DNA"/>
</dbReference>
<keyword evidence="3" id="KW-1185">Reference proteome</keyword>
<dbReference type="RefSeq" id="WP_093318985.1">
    <property type="nucleotide sequence ID" value="NZ_FOSZ01000001.1"/>
</dbReference>
<dbReference type="AlphaFoldDB" id="A0A1I4A385"/>
<dbReference type="CDD" id="cd05240">
    <property type="entry name" value="UDP_G4E_3_SDR_e"/>
    <property type="match status" value="1"/>
</dbReference>
<dbReference type="InterPro" id="IPR036291">
    <property type="entry name" value="NAD(P)-bd_dom_sf"/>
</dbReference>
<feature type="domain" description="NAD-dependent epimerase/dehydratase" evidence="1">
    <location>
        <begin position="4"/>
        <end position="226"/>
    </location>
</feature>
<organism evidence="2 3">
    <name type="scientific">Shimia haliotis</name>
    <dbReference type="NCBI Taxonomy" id="1280847"/>
    <lineage>
        <taxon>Bacteria</taxon>
        <taxon>Pseudomonadati</taxon>
        <taxon>Pseudomonadota</taxon>
        <taxon>Alphaproteobacteria</taxon>
        <taxon>Rhodobacterales</taxon>
        <taxon>Roseobacteraceae</taxon>
    </lineage>
</organism>
<evidence type="ECO:0000313" key="3">
    <source>
        <dbReference type="Proteomes" id="UP000198851"/>
    </source>
</evidence>
<dbReference type="OrthoDB" id="9801056at2"/>
<dbReference type="InterPro" id="IPR001509">
    <property type="entry name" value="Epimerase_deHydtase"/>
</dbReference>
<dbReference type="STRING" id="1280847.SAMN04488036_101120"/>
<accession>A0A1I4A385</accession>
<dbReference type="SUPFAM" id="SSF51735">
    <property type="entry name" value="NAD(P)-binding Rossmann-fold domains"/>
    <property type="match status" value="1"/>
</dbReference>
<dbReference type="Proteomes" id="UP000198851">
    <property type="component" value="Unassembled WGS sequence"/>
</dbReference>
<protein>
    <submittedName>
        <fullName evidence="2">UDP-glucose 4-epimerase</fullName>
    </submittedName>
</protein>
<dbReference type="PANTHER" id="PTHR43245:SF52">
    <property type="entry name" value="NAD-DEPENDENT EPIMERASE_DEHYDRATASE"/>
    <property type="match status" value="1"/>
</dbReference>
<gene>
    <name evidence="2" type="ORF">SAMN04488036_101120</name>
</gene>